<feature type="transmembrane region" description="Helical" evidence="7">
    <location>
        <begin position="50"/>
        <end position="71"/>
    </location>
</feature>
<evidence type="ECO:0000256" key="6">
    <source>
        <dbReference type="SAM" id="MobiDB-lite"/>
    </source>
</evidence>
<feature type="region of interest" description="Disordered" evidence="6">
    <location>
        <begin position="358"/>
        <end position="387"/>
    </location>
</feature>
<evidence type="ECO:0000256" key="2">
    <source>
        <dbReference type="ARBA" id="ARBA00022692"/>
    </source>
</evidence>
<keyword evidence="2 7" id="KW-0812">Transmembrane</keyword>
<evidence type="ECO:0000259" key="8">
    <source>
        <dbReference type="Pfam" id="PF20684"/>
    </source>
</evidence>
<dbReference type="VEuPathDB" id="FungiDB:GLRG_11886"/>
<dbReference type="Pfam" id="PF20684">
    <property type="entry name" value="Fung_rhodopsin"/>
    <property type="match status" value="1"/>
</dbReference>
<reference evidence="10" key="1">
    <citation type="journal article" date="2012" name="Nat. Genet.">
        <title>Lifestyle transitions in plant pathogenic Colletotrichum fungi deciphered by genome and transcriptome analyses.</title>
        <authorList>
            <person name="O'Connell R.J."/>
            <person name="Thon M.R."/>
            <person name="Hacquard S."/>
            <person name="Amyotte S.G."/>
            <person name="Kleemann J."/>
            <person name="Torres M.F."/>
            <person name="Damm U."/>
            <person name="Buiate E.A."/>
            <person name="Epstein L."/>
            <person name="Alkan N."/>
            <person name="Altmueller J."/>
            <person name="Alvarado-Balderrama L."/>
            <person name="Bauser C.A."/>
            <person name="Becker C."/>
            <person name="Birren B.W."/>
            <person name="Chen Z."/>
            <person name="Choi J."/>
            <person name="Crouch J.A."/>
            <person name="Duvick J.P."/>
            <person name="Farman M.A."/>
            <person name="Gan P."/>
            <person name="Heiman D."/>
            <person name="Henrissat B."/>
            <person name="Howard R.J."/>
            <person name="Kabbage M."/>
            <person name="Koch C."/>
            <person name="Kracher B."/>
            <person name="Kubo Y."/>
            <person name="Law A.D."/>
            <person name="Lebrun M.-H."/>
            <person name="Lee Y.-H."/>
            <person name="Miyara I."/>
            <person name="Moore N."/>
            <person name="Neumann U."/>
            <person name="Nordstroem K."/>
            <person name="Panaccione D.G."/>
            <person name="Panstruga R."/>
            <person name="Place M."/>
            <person name="Proctor R.H."/>
            <person name="Prusky D."/>
            <person name="Rech G."/>
            <person name="Reinhardt R."/>
            <person name="Rollins J.A."/>
            <person name="Rounsley S."/>
            <person name="Schardl C.L."/>
            <person name="Schwartz D.C."/>
            <person name="Shenoy N."/>
            <person name="Shirasu K."/>
            <person name="Sikhakolli U.R."/>
            <person name="Stueber K."/>
            <person name="Sukno S.A."/>
            <person name="Sweigard J.A."/>
            <person name="Takano Y."/>
            <person name="Takahara H."/>
            <person name="Trail F."/>
            <person name="van der Does H.C."/>
            <person name="Voll L.M."/>
            <person name="Will I."/>
            <person name="Young S."/>
            <person name="Zeng Q."/>
            <person name="Zhang J."/>
            <person name="Zhou S."/>
            <person name="Dickman M.B."/>
            <person name="Schulze-Lefert P."/>
            <person name="Ver Loren van Themaat E."/>
            <person name="Ma L.-J."/>
            <person name="Vaillancourt L.J."/>
        </authorList>
    </citation>
    <scope>NUCLEOTIDE SEQUENCE [LARGE SCALE GENOMIC DNA]</scope>
    <source>
        <strain evidence="10">M1.001 / M2 / FGSC 10212</strain>
    </source>
</reference>
<dbReference type="PANTHER" id="PTHR33048:SF47">
    <property type="entry name" value="INTEGRAL MEMBRANE PROTEIN-RELATED"/>
    <property type="match status" value="1"/>
</dbReference>
<proteinExistence type="inferred from homology"/>
<dbReference type="RefSeq" id="XP_008100760.1">
    <property type="nucleotide sequence ID" value="XM_008102569.1"/>
</dbReference>
<dbReference type="GeneID" id="24417249"/>
<name>E3R0V2_COLGM</name>
<dbReference type="HOGENOM" id="CLU_028200_0_4_1"/>
<sequence length="431" mass="48276">MELPPGVFESDSRASTAIGVVSTVLSVTFLVVALRIYTRLCILKQIGMDDWAAMFTLSIVFGCGFAVVWNVRNGLGRHVYFLSPEQIKDYMKTFYTSIILYNAALGGIKMTFLIQYYRVLAVNKMKKIFIGAMVFVGAWSVSQMMGMIFICWPIAAFWDKSIPGTCLPNFPLWYSNAAGNIFTDILVLLLPLPGISRLKLRRGQKYVLLGIFCLGFFTCIISVVRIRFLHLEVDFTWENVESSCWSVAEVCSGLTCACLPACRPLASRFIPALSTRTTKSSTHRSHGSYPKKTGNKSQQRDLELGESANLSHRLELNPHRRLKTADSKAELYTTEAYNTSQEDWSHEGALPVQLHSALEHPSSTKERMPLPVRQQKPAGNDGYKSRDDRMVETRIEAGLTVPDSSQPNKSIEVTRDIVQISSSKVEEKVFA</sequence>
<feature type="transmembrane region" description="Helical" evidence="7">
    <location>
        <begin position="206"/>
        <end position="226"/>
    </location>
</feature>
<dbReference type="PANTHER" id="PTHR33048">
    <property type="entry name" value="PTH11-LIKE INTEGRAL MEMBRANE PROTEIN (AFU_ORTHOLOGUE AFUA_5G11245)"/>
    <property type="match status" value="1"/>
</dbReference>
<comment type="subcellular location">
    <subcellularLocation>
        <location evidence="1">Membrane</location>
        <topology evidence="1">Multi-pass membrane protein</topology>
    </subcellularLocation>
</comment>
<keyword evidence="10" id="KW-1185">Reference proteome</keyword>
<evidence type="ECO:0000256" key="1">
    <source>
        <dbReference type="ARBA" id="ARBA00004141"/>
    </source>
</evidence>
<feature type="transmembrane region" description="Helical" evidence="7">
    <location>
        <begin position="98"/>
        <end position="117"/>
    </location>
</feature>
<evidence type="ECO:0000313" key="9">
    <source>
        <dbReference type="EMBL" id="EFQ36740.1"/>
    </source>
</evidence>
<feature type="region of interest" description="Disordered" evidence="6">
    <location>
        <begin position="276"/>
        <end position="300"/>
    </location>
</feature>
<dbReference type="InterPro" id="IPR052337">
    <property type="entry name" value="SAT4-like"/>
</dbReference>
<dbReference type="STRING" id="645133.E3R0V2"/>
<evidence type="ECO:0000256" key="4">
    <source>
        <dbReference type="ARBA" id="ARBA00023136"/>
    </source>
</evidence>
<dbReference type="EMBL" id="GG697498">
    <property type="protein sequence ID" value="EFQ36740.1"/>
    <property type="molecule type" value="Genomic_DNA"/>
</dbReference>
<evidence type="ECO:0000256" key="5">
    <source>
        <dbReference type="ARBA" id="ARBA00038359"/>
    </source>
</evidence>
<evidence type="ECO:0000256" key="7">
    <source>
        <dbReference type="SAM" id="Phobius"/>
    </source>
</evidence>
<organism evidence="10">
    <name type="scientific">Colletotrichum graminicola (strain M1.001 / M2 / FGSC 10212)</name>
    <name type="common">Maize anthracnose fungus</name>
    <name type="synonym">Glomerella graminicola</name>
    <dbReference type="NCBI Taxonomy" id="645133"/>
    <lineage>
        <taxon>Eukaryota</taxon>
        <taxon>Fungi</taxon>
        <taxon>Dikarya</taxon>
        <taxon>Ascomycota</taxon>
        <taxon>Pezizomycotina</taxon>
        <taxon>Sordariomycetes</taxon>
        <taxon>Hypocreomycetidae</taxon>
        <taxon>Glomerellales</taxon>
        <taxon>Glomerellaceae</taxon>
        <taxon>Colletotrichum</taxon>
        <taxon>Colletotrichum graminicola species complex</taxon>
    </lineage>
</organism>
<dbReference type="GO" id="GO:0016020">
    <property type="term" value="C:membrane"/>
    <property type="evidence" value="ECO:0007669"/>
    <property type="project" value="UniProtKB-SubCell"/>
</dbReference>
<gene>
    <name evidence="9" type="ORF">GLRG_11886</name>
</gene>
<evidence type="ECO:0000313" key="10">
    <source>
        <dbReference type="Proteomes" id="UP000008782"/>
    </source>
</evidence>
<evidence type="ECO:0000256" key="3">
    <source>
        <dbReference type="ARBA" id="ARBA00022989"/>
    </source>
</evidence>
<dbReference type="eggNOG" id="ENOG502S025">
    <property type="taxonomic scope" value="Eukaryota"/>
</dbReference>
<dbReference type="AlphaFoldDB" id="E3R0V2"/>
<accession>E3R0V2</accession>
<dbReference type="Proteomes" id="UP000008782">
    <property type="component" value="Unassembled WGS sequence"/>
</dbReference>
<dbReference type="OrthoDB" id="3648173at2759"/>
<protein>
    <recommendedName>
        <fullName evidence="8">Rhodopsin domain-containing protein</fullName>
    </recommendedName>
</protein>
<comment type="similarity">
    <text evidence="5">Belongs to the SAT4 family.</text>
</comment>
<keyword evidence="4 7" id="KW-0472">Membrane</keyword>
<feature type="transmembrane region" description="Helical" evidence="7">
    <location>
        <begin position="16"/>
        <end position="38"/>
    </location>
</feature>
<keyword evidence="3 7" id="KW-1133">Transmembrane helix</keyword>
<dbReference type="InterPro" id="IPR049326">
    <property type="entry name" value="Rhodopsin_dom_fungi"/>
</dbReference>
<feature type="transmembrane region" description="Helical" evidence="7">
    <location>
        <begin position="177"/>
        <end position="194"/>
    </location>
</feature>
<feature type="domain" description="Rhodopsin" evidence="8">
    <location>
        <begin position="34"/>
        <end position="267"/>
    </location>
</feature>
<feature type="transmembrane region" description="Helical" evidence="7">
    <location>
        <begin position="129"/>
        <end position="157"/>
    </location>
</feature>